<sequence>SVGQRIYILTCDNSDCTDYRNPVRTITKEVMMG</sequence>
<organism evidence="1">
    <name type="scientific">marine sediment metagenome</name>
    <dbReference type="NCBI Taxonomy" id="412755"/>
    <lineage>
        <taxon>unclassified sequences</taxon>
        <taxon>metagenomes</taxon>
        <taxon>ecological metagenomes</taxon>
    </lineage>
</organism>
<gene>
    <name evidence="1" type="ORF">S12H4_36997</name>
</gene>
<name>X1UTL6_9ZZZZ</name>
<proteinExistence type="predicted"/>
<accession>X1UTL6</accession>
<reference evidence="1" key="1">
    <citation type="journal article" date="2014" name="Front. Microbiol.">
        <title>High frequency of phylogenetically diverse reductive dehalogenase-homologous genes in deep subseafloor sedimentary metagenomes.</title>
        <authorList>
            <person name="Kawai M."/>
            <person name="Futagami T."/>
            <person name="Toyoda A."/>
            <person name="Takaki Y."/>
            <person name="Nishi S."/>
            <person name="Hori S."/>
            <person name="Arai W."/>
            <person name="Tsubouchi T."/>
            <person name="Morono Y."/>
            <person name="Uchiyama I."/>
            <person name="Ito T."/>
            <person name="Fujiyama A."/>
            <person name="Inagaki F."/>
            <person name="Takami H."/>
        </authorList>
    </citation>
    <scope>NUCLEOTIDE SEQUENCE</scope>
    <source>
        <strain evidence="1">Expedition CK06-06</strain>
    </source>
</reference>
<dbReference type="EMBL" id="BARW01022108">
    <property type="protein sequence ID" value="GAI95679.1"/>
    <property type="molecule type" value="Genomic_DNA"/>
</dbReference>
<evidence type="ECO:0000313" key="1">
    <source>
        <dbReference type="EMBL" id="GAI95679.1"/>
    </source>
</evidence>
<protein>
    <submittedName>
        <fullName evidence="1">Uncharacterized protein</fullName>
    </submittedName>
</protein>
<comment type="caution">
    <text evidence="1">The sequence shown here is derived from an EMBL/GenBank/DDBJ whole genome shotgun (WGS) entry which is preliminary data.</text>
</comment>
<feature type="non-terminal residue" evidence="1">
    <location>
        <position position="1"/>
    </location>
</feature>
<dbReference type="AlphaFoldDB" id="X1UTL6"/>